<dbReference type="Proteomes" id="UP001055811">
    <property type="component" value="Linkage Group LG07"/>
</dbReference>
<name>A0ACB9AMK3_CICIN</name>
<comment type="caution">
    <text evidence="1">The sequence shown here is derived from an EMBL/GenBank/DDBJ whole genome shotgun (WGS) entry which is preliminary data.</text>
</comment>
<reference evidence="1 2" key="2">
    <citation type="journal article" date="2022" name="Mol. Ecol. Resour.">
        <title>The genomes of chicory, endive, great burdock and yacon provide insights into Asteraceae paleo-polyploidization history and plant inulin production.</title>
        <authorList>
            <person name="Fan W."/>
            <person name="Wang S."/>
            <person name="Wang H."/>
            <person name="Wang A."/>
            <person name="Jiang F."/>
            <person name="Liu H."/>
            <person name="Zhao H."/>
            <person name="Xu D."/>
            <person name="Zhang Y."/>
        </authorList>
    </citation>
    <scope>NUCLEOTIDE SEQUENCE [LARGE SCALE GENOMIC DNA]</scope>
    <source>
        <strain evidence="2">cv. Punajuju</strain>
        <tissue evidence="1">Leaves</tissue>
    </source>
</reference>
<protein>
    <submittedName>
        <fullName evidence="1">Uncharacterized protein</fullName>
    </submittedName>
</protein>
<keyword evidence="2" id="KW-1185">Reference proteome</keyword>
<gene>
    <name evidence="1" type="ORF">L2E82_41246</name>
</gene>
<organism evidence="1 2">
    <name type="scientific">Cichorium intybus</name>
    <name type="common">Chicory</name>
    <dbReference type="NCBI Taxonomy" id="13427"/>
    <lineage>
        <taxon>Eukaryota</taxon>
        <taxon>Viridiplantae</taxon>
        <taxon>Streptophyta</taxon>
        <taxon>Embryophyta</taxon>
        <taxon>Tracheophyta</taxon>
        <taxon>Spermatophyta</taxon>
        <taxon>Magnoliopsida</taxon>
        <taxon>eudicotyledons</taxon>
        <taxon>Gunneridae</taxon>
        <taxon>Pentapetalae</taxon>
        <taxon>asterids</taxon>
        <taxon>campanulids</taxon>
        <taxon>Asterales</taxon>
        <taxon>Asteraceae</taxon>
        <taxon>Cichorioideae</taxon>
        <taxon>Cichorieae</taxon>
        <taxon>Cichoriinae</taxon>
        <taxon>Cichorium</taxon>
    </lineage>
</organism>
<dbReference type="EMBL" id="CM042015">
    <property type="protein sequence ID" value="KAI3711274.1"/>
    <property type="molecule type" value="Genomic_DNA"/>
</dbReference>
<accession>A0ACB9AMK3</accession>
<evidence type="ECO:0000313" key="1">
    <source>
        <dbReference type="EMBL" id="KAI3711274.1"/>
    </source>
</evidence>
<evidence type="ECO:0000313" key="2">
    <source>
        <dbReference type="Proteomes" id="UP001055811"/>
    </source>
</evidence>
<sequence>MDPYAAQTYPPPPSAQIPPPNQDPYIYNQPQPYPYYPPQTPQQQYPNPNPVYQPHPEQEPAPIHPPGVPVQNDPNHVAVYQHGYAQPHFQNDPYYQQQPQQPPVSYPDPGTVYQGQQQWQPQGQTAEYGLTALYPPNGQGRSGGRGAFRGGGSSFQGRGRGKGRGGKLTIGEPKPRAMAWCELCRVDCNTLEVLENHRNGKKHKKNLKIQEDLQKLAARTQESQIPPAPESEEQRNGLKRKAMDVERKAVEAVAKKQKEIVPFICELCHVKCESAPTFDSHLKGKKHVFNLQRFQEQQATLGQAALQALYPALEALYPALLQAVSQNASTSTPLDQQVLQWLQAYLPQTGPALLPQGPGPVPVPVPAPAPAPVPASDVPVPASGVPVPAPASGVPVPAPVSVLVPASGPTQEGPEEGGEKQGETVKESESKIEEKVGPVSGTGDIDVKGAETEKKPEQEQEQEQGQGQEQEGK</sequence>
<proteinExistence type="predicted"/>
<reference evidence="2" key="1">
    <citation type="journal article" date="2022" name="Mol. Ecol. Resour.">
        <title>The genomes of chicory, endive, great burdock and yacon provide insights into Asteraceae palaeo-polyploidization history and plant inulin production.</title>
        <authorList>
            <person name="Fan W."/>
            <person name="Wang S."/>
            <person name="Wang H."/>
            <person name="Wang A."/>
            <person name="Jiang F."/>
            <person name="Liu H."/>
            <person name="Zhao H."/>
            <person name="Xu D."/>
            <person name="Zhang Y."/>
        </authorList>
    </citation>
    <scope>NUCLEOTIDE SEQUENCE [LARGE SCALE GENOMIC DNA]</scope>
    <source>
        <strain evidence="2">cv. Punajuju</strain>
    </source>
</reference>